<dbReference type="SMART" id="SM00857">
    <property type="entry name" value="Resolvase"/>
    <property type="match status" value="1"/>
</dbReference>
<gene>
    <name evidence="4" type="ORF">LKD42_12445</name>
</gene>
<feature type="domain" description="Resolvase/invertase-type recombinase catalytic" evidence="2">
    <location>
        <begin position="5"/>
        <end position="157"/>
    </location>
</feature>
<dbReference type="InterPro" id="IPR050639">
    <property type="entry name" value="SSR_resolvase"/>
</dbReference>
<dbReference type="RefSeq" id="WP_248835897.1">
    <property type="nucleotide sequence ID" value="NZ_JAJEQE010000053.1"/>
</dbReference>
<dbReference type="InterPro" id="IPR006119">
    <property type="entry name" value="Resolv_N"/>
</dbReference>
<organism evidence="4 5">
    <name type="scientific">Hominisplanchenecus faecis</name>
    <dbReference type="NCBI Taxonomy" id="2885351"/>
    <lineage>
        <taxon>Bacteria</taxon>
        <taxon>Bacillati</taxon>
        <taxon>Bacillota</taxon>
        <taxon>Clostridia</taxon>
        <taxon>Lachnospirales</taxon>
        <taxon>Lachnospiraceae</taxon>
        <taxon>Hominisplanchenecus</taxon>
    </lineage>
</organism>
<sequence length="521" mass="59750">MKNGNYAMYLRKSRADREAEARGEMETLARHEKLLFETAKRMQITVSAVYKEIVSGETISARPVMQKLLAEIEQGIWDGVLVVEVERLARGDTIDQGIVSQAFKLSDTKIITPVKIYDPNNEFDEEYFEFGLFMSRREYNTIKRRLQRGRLASVREGKYVGNRPPYGYERVKIPNDKGFTLSPLPEQAKIVKYVYDLYAYGLDGEEMGTAKIVRKLNDLQIPTQSGGKWIPPTIRDMLYNPVYIGKLRWNRRAATKKVCDGKITYSRPAAKEYEICDGLHPAIIDLETFKICQKKLSKNQSRPISLNKTIKNPLGGLVICSKCGHRMVRRPYSKTGQRSTLICPYTHCDNVSSPLEDVETMVLEAIADIVKNERIEPTTSVIHSDTIDILKDALKNQETSLETLQKQQNSLYDLLEQGIYTTDVFLERSNTLKDQINTASASIQDLKRKISAEQNRLKVQADFIPKCEYLLDVYDTLDAPEKNRILKELIDHIDYLKEEKNVPFTKKDAKVFIHVYPKTPE</sequence>
<evidence type="ECO:0000259" key="2">
    <source>
        <dbReference type="PROSITE" id="PS51736"/>
    </source>
</evidence>
<dbReference type="SUPFAM" id="SSF53041">
    <property type="entry name" value="Resolvase-like"/>
    <property type="match status" value="1"/>
</dbReference>
<dbReference type="Gene3D" id="3.40.50.1390">
    <property type="entry name" value="Resolvase, N-terminal catalytic domain"/>
    <property type="match status" value="1"/>
</dbReference>
<dbReference type="PANTHER" id="PTHR30461">
    <property type="entry name" value="DNA-INVERTASE FROM LAMBDOID PROPHAGE"/>
    <property type="match status" value="1"/>
</dbReference>
<feature type="coiled-coil region" evidence="1">
    <location>
        <begin position="387"/>
        <end position="456"/>
    </location>
</feature>
<dbReference type="PANTHER" id="PTHR30461:SF23">
    <property type="entry name" value="DNA RECOMBINASE-RELATED"/>
    <property type="match status" value="1"/>
</dbReference>
<dbReference type="InterPro" id="IPR038109">
    <property type="entry name" value="DNA_bind_recomb_sf"/>
</dbReference>
<dbReference type="CDD" id="cd00338">
    <property type="entry name" value="Ser_Recombinase"/>
    <property type="match status" value="1"/>
</dbReference>
<feature type="domain" description="Recombinase" evidence="3">
    <location>
        <begin position="165"/>
        <end position="302"/>
    </location>
</feature>
<dbReference type="InterPro" id="IPR036162">
    <property type="entry name" value="Resolvase-like_N_sf"/>
</dbReference>
<dbReference type="EMBL" id="JAJEQE010000053">
    <property type="protein sequence ID" value="MCC2150038.1"/>
    <property type="molecule type" value="Genomic_DNA"/>
</dbReference>
<dbReference type="InterPro" id="IPR025827">
    <property type="entry name" value="Zn_ribbon_recom_dom"/>
</dbReference>
<dbReference type="PROSITE" id="PS51737">
    <property type="entry name" value="RECOMBINASE_DNA_BIND"/>
    <property type="match status" value="1"/>
</dbReference>
<proteinExistence type="predicted"/>
<dbReference type="Proteomes" id="UP001299235">
    <property type="component" value="Unassembled WGS sequence"/>
</dbReference>
<dbReference type="PROSITE" id="PS51736">
    <property type="entry name" value="RECOMBINASES_3"/>
    <property type="match status" value="1"/>
</dbReference>
<evidence type="ECO:0000313" key="5">
    <source>
        <dbReference type="Proteomes" id="UP001299235"/>
    </source>
</evidence>
<name>A0ABS8EXW4_9FIRM</name>
<evidence type="ECO:0000256" key="1">
    <source>
        <dbReference type="SAM" id="Coils"/>
    </source>
</evidence>
<dbReference type="Pfam" id="PF13408">
    <property type="entry name" value="Zn_ribbon_recom"/>
    <property type="match status" value="1"/>
</dbReference>
<reference evidence="4 5" key="1">
    <citation type="submission" date="2021-10" db="EMBL/GenBank/DDBJ databases">
        <title>Anaerobic single-cell dispensing facilitates the cultivation of human gut bacteria.</title>
        <authorList>
            <person name="Afrizal A."/>
        </authorList>
    </citation>
    <scope>NUCLEOTIDE SEQUENCE [LARGE SCALE GENOMIC DNA]</scope>
    <source>
        <strain evidence="4 5">CLA-AA-H246</strain>
    </source>
</reference>
<accession>A0ABS8EXW4</accession>
<keyword evidence="5" id="KW-1185">Reference proteome</keyword>
<dbReference type="InterPro" id="IPR011109">
    <property type="entry name" value="DNA_bind_recombinase_dom"/>
</dbReference>
<comment type="caution">
    <text evidence="4">The sequence shown here is derived from an EMBL/GenBank/DDBJ whole genome shotgun (WGS) entry which is preliminary data.</text>
</comment>
<protein>
    <submittedName>
        <fullName evidence="4">Recombinase family protein</fullName>
    </submittedName>
</protein>
<evidence type="ECO:0000313" key="4">
    <source>
        <dbReference type="EMBL" id="MCC2150038.1"/>
    </source>
</evidence>
<evidence type="ECO:0000259" key="3">
    <source>
        <dbReference type="PROSITE" id="PS51737"/>
    </source>
</evidence>
<dbReference type="Pfam" id="PF00239">
    <property type="entry name" value="Resolvase"/>
    <property type="match status" value="1"/>
</dbReference>
<dbReference type="Gene3D" id="3.90.1750.20">
    <property type="entry name" value="Putative Large Serine Recombinase, Chain B, Domain 2"/>
    <property type="match status" value="1"/>
</dbReference>
<dbReference type="Pfam" id="PF07508">
    <property type="entry name" value="Recombinase"/>
    <property type="match status" value="1"/>
</dbReference>
<keyword evidence="1" id="KW-0175">Coiled coil</keyword>